<comment type="caution">
    <text evidence="1">The sequence shown here is derived from an EMBL/GenBank/DDBJ whole genome shotgun (WGS) entry which is preliminary data.</text>
</comment>
<keyword evidence="2" id="KW-1185">Reference proteome</keyword>
<dbReference type="Proteomes" id="UP000642829">
    <property type="component" value="Unassembled WGS sequence"/>
</dbReference>
<reference evidence="1" key="2">
    <citation type="submission" date="2020-09" db="EMBL/GenBank/DDBJ databases">
        <authorList>
            <person name="Sun Q."/>
            <person name="Kim S."/>
        </authorList>
    </citation>
    <scope>NUCLEOTIDE SEQUENCE</scope>
    <source>
        <strain evidence="1">KCTC 12870</strain>
    </source>
</reference>
<dbReference type="AlphaFoldDB" id="A0A8J3D7U9"/>
<dbReference type="RefSeq" id="WP_189511668.1">
    <property type="nucleotide sequence ID" value="NZ_BMXG01000003.1"/>
</dbReference>
<evidence type="ECO:0000313" key="2">
    <source>
        <dbReference type="Proteomes" id="UP000642829"/>
    </source>
</evidence>
<dbReference type="EMBL" id="BMXG01000003">
    <property type="protein sequence ID" value="GHB93267.1"/>
    <property type="molecule type" value="Genomic_DNA"/>
</dbReference>
<accession>A0A8J3D7U9</accession>
<name>A0A8J3D7U9_9BACT</name>
<proteinExistence type="predicted"/>
<protein>
    <submittedName>
        <fullName evidence="1">Uncharacterized protein</fullName>
    </submittedName>
</protein>
<organism evidence="1 2">
    <name type="scientific">Cerasicoccus arenae</name>
    <dbReference type="NCBI Taxonomy" id="424488"/>
    <lineage>
        <taxon>Bacteria</taxon>
        <taxon>Pseudomonadati</taxon>
        <taxon>Verrucomicrobiota</taxon>
        <taxon>Opitutia</taxon>
        <taxon>Puniceicoccales</taxon>
        <taxon>Cerasicoccaceae</taxon>
        <taxon>Cerasicoccus</taxon>
    </lineage>
</organism>
<sequence length="185" mass="21182">MKHPINKPLLSLRTEAAFERLFPDVSTRNPRVCLYWAAAAMHALHDAGLNPTLQAGTLNWPITPTHLDDGISPTHFSYEFEPEHPLSLLAMATGNLPEMHVWVKLQDTGETIDFTTRFLKEQFSQMTCGLKWRTPEPPNTLWSKKLPLNVFYRPDPRAIEIAHQALKLMKISLPQHPRIQTSRSR</sequence>
<reference evidence="1" key="1">
    <citation type="journal article" date="2014" name="Int. J. Syst. Evol. Microbiol.">
        <title>Complete genome sequence of Corynebacterium casei LMG S-19264T (=DSM 44701T), isolated from a smear-ripened cheese.</title>
        <authorList>
            <consortium name="US DOE Joint Genome Institute (JGI-PGF)"/>
            <person name="Walter F."/>
            <person name="Albersmeier A."/>
            <person name="Kalinowski J."/>
            <person name="Ruckert C."/>
        </authorList>
    </citation>
    <scope>NUCLEOTIDE SEQUENCE</scope>
    <source>
        <strain evidence="1">KCTC 12870</strain>
    </source>
</reference>
<evidence type="ECO:0000313" key="1">
    <source>
        <dbReference type="EMBL" id="GHB93267.1"/>
    </source>
</evidence>
<gene>
    <name evidence="1" type="ORF">GCM10007047_05740</name>
</gene>